<dbReference type="InterPro" id="IPR001647">
    <property type="entry name" value="HTH_TetR"/>
</dbReference>
<organism evidence="7 8">
    <name type="scientific">Arthrobacter zhaoxinii</name>
    <dbReference type="NCBI Taxonomy" id="2964616"/>
    <lineage>
        <taxon>Bacteria</taxon>
        <taxon>Bacillati</taxon>
        <taxon>Actinomycetota</taxon>
        <taxon>Actinomycetes</taxon>
        <taxon>Micrococcales</taxon>
        <taxon>Micrococcaceae</taxon>
        <taxon>Arthrobacter</taxon>
    </lineage>
</organism>
<dbReference type="EMBL" id="CP104275">
    <property type="protein sequence ID" value="UWX97928.1"/>
    <property type="molecule type" value="Genomic_DNA"/>
</dbReference>
<feature type="DNA-binding region" description="H-T-H motif" evidence="4">
    <location>
        <begin position="41"/>
        <end position="60"/>
    </location>
</feature>
<evidence type="ECO:0000256" key="4">
    <source>
        <dbReference type="PROSITE-ProRule" id="PRU00335"/>
    </source>
</evidence>
<dbReference type="PANTHER" id="PTHR30055">
    <property type="entry name" value="HTH-TYPE TRANSCRIPTIONAL REGULATOR RUTR"/>
    <property type="match status" value="1"/>
</dbReference>
<dbReference type="Gene3D" id="1.10.357.10">
    <property type="entry name" value="Tetracycline Repressor, domain 2"/>
    <property type="match status" value="1"/>
</dbReference>
<name>A0ABY5YTF4_9MICC</name>
<dbReference type="PROSITE" id="PS50977">
    <property type="entry name" value="HTH_TETR_2"/>
    <property type="match status" value="1"/>
</dbReference>
<evidence type="ECO:0000256" key="1">
    <source>
        <dbReference type="ARBA" id="ARBA00023015"/>
    </source>
</evidence>
<dbReference type="Proteomes" id="UP001059859">
    <property type="component" value="Chromosome"/>
</dbReference>
<evidence type="ECO:0000259" key="6">
    <source>
        <dbReference type="PROSITE" id="PS50977"/>
    </source>
</evidence>
<proteinExistence type="predicted"/>
<accession>A0ABY5YTF4</accession>
<evidence type="ECO:0000256" key="5">
    <source>
        <dbReference type="SAM" id="MobiDB-lite"/>
    </source>
</evidence>
<keyword evidence="2 4" id="KW-0238">DNA-binding</keyword>
<dbReference type="PANTHER" id="PTHR30055:SF234">
    <property type="entry name" value="HTH-TYPE TRANSCRIPTIONAL REGULATOR BETI"/>
    <property type="match status" value="1"/>
</dbReference>
<keyword evidence="1" id="KW-0805">Transcription regulation</keyword>
<keyword evidence="8" id="KW-1185">Reference proteome</keyword>
<feature type="compositionally biased region" description="Low complexity" evidence="5">
    <location>
        <begin position="216"/>
        <end position="234"/>
    </location>
</feature>
<keyword evidence="3" id="KW-0804">Transcription</keyword>
<dbReference type="Pfam" id="PF00440">
    <property type="entry name" value="TetR_N"/>
    <property type="match status" value="1"/>
</dbReference>
<dbReference type="InterPro" id="IPR050109">
    <property type="entry name" value="HTH-type_TetR-like_transc_reg"/>
</dbReference>
<evidence type="ECO:0000313" key="7">
    <source>
        <dbReference type="EMBL" id="UWX97928.1"/>
    </source>
</evidence>
<feature type="domain" description="HTH tetR-type" evidence="6">
    <location>
        <begin position="18"/>
        <end position="78"/>
    </location>
</feature>
<evidence type="ECO:0000313" key="8">
    <source>
        <dbReference type="Proteomes" id="UP001059859"/>
    </source>
</evidence>
<evidence type="ECO:0000256" key="3">
    <source>
        <dbReference type="ARBA" id="ARBA00023163"/>
    </source>
</evidence>
<evidence type="ECO:0000256" key="2">
    <source>
        <dbReference type="ARBA" id="ARBA00023125"/>
    </source>
</evidence>
<dbReference type="Gene3D" id="1.10.10.60">
    <property type="entry name" value="Homeodomain-like"/>
    <property type="match status" value="1"/>
</dbReference>
<reference evidence="7" key="1">
    <citation type="submission" date="2022-09" db="EMBL/GenBank/DDBJ databases">
        <title>Novel species in genus Arthrobacter.</title>
        <authorList>
            <person name="Liu Y."/>
        </authorList>
    </citation>
    <scope>NUCLEOTIDE SEQUENCE</scope>
    <source>
        <strain evidence="7">Zg-Y815</strain>
    </source>
</reference>
<dbReference type="RefSeq" id="WP_260653091.1">
    <property type="nucleotide sequence ID" value="NZ_CP104275.1"/>
</dbReference>
<dbReference type="PROSITE" id="PS01081">
    <property type="entry name" value="HTH_TETR_1"/>
    <property type="match status" value="1"/>
</dbReference>
<protein>
    <submittedName>
        <fullName evidence="7">TetR/AcrR family transcriptional regulator</fullName>
    </submittedName>
</protein>
<dbReference type="InterPro" id="IPR023772">
    <property type="entry name" value="DNA-bd_HTH_TetR-type_CS"/>
</dbReference>
<gene>
    <name evidence="7" type="ORF">N2K95_04420</name>
</gene>
<sequence>MTNSATGEDCGLRERKRTATRAAITAHARTLTAANGVNGFTVEQLCERVGISRRTFFNYFPAKEDAILGSPVDDLPEDLVRRFVEGGAGTAPERLSDTLVADFVDLAVGMTERMAMSRSEMAQLKEAVTAEPRLISKAMHGSRETEQTFARIVADRESLPADDARVRAVVAVFGALIQRAGLRFFDPANTESYRSILVTEVNAAIEVFSLAAPLPAEPAESAPPFTDTAPADPADTAEDNE</sequence>
<feature type="region of interest" description="Disordered" evidence="5">
    <location>
        <begin position="216"/>
        <end position="241"/>
    </location>
</feature>
<dbReference type="SUPFAM" id="SSF46689">
    <property type="entry name" value="Homeodomain-like"/>
    <property type="match status" value="1"/>
</dbReference>
<dbReference type="InterPro" id="IPR009057">
    <property type="entry name" value="Homeodomain-like_sf"/>
</dbReference>